<dbReference type="Proteomes" id="UP000521943">
    <property type="component" value="Unassembled WGS sequence"/>
</dbReference>
<sequence>MPSVPHDQKGKEVDCDMRSVDSREGDNSVLSGSQSDHGYAITDDILSQAWRTLHRTGGASQWTSHLQLRSPIQLPPLPAWRRLEPDVLADARVEKICENMDRHLASLKEKNKADGANLDKLCRLLGIPLDDESPSSQTSTSNPAAGTIPNPHSSPNPPHSSADALPATTTQAPNFEAIKLAETALEHFTKLYQGVTADSGIKSTTALLDAHMSNLVWIQNRLISHYEDMRFIGYPDEFEYDGDWGLLDRSVTHSYRLPTVIGS</sequence>
<feature type="compositionally biased region" description="Basic and acidic residues" evidence="1">
    <location>
        <begin position="1"/>
        <end position="26"/>
    </location>
</feature>
<gene>
    <name evidence="2" type="ORF">DFP72DRAFT_850138</name>
</gene>
<feature type="region of interest" description="Disordered" evidence="1">
    <location>
        <begin position="129"/>
        <end position="166"/>
    </location>
</feature>
<comment type="caution">
    <text evidence="2">The sequence shown here is derived from an EMBL/GenBank/DDBJ whole genome shotgun (WGS) entry which is preliminary data.</text>
</comment>
<proteinExistence type="predicted"/>
<keyword evidence="3" id="KW-1185">Reference proteome</keyword>
<reference evidence="2 3" key="1">
    <citation type="submission" date="2020-07" db="EMBL/GenBank/DDBJ databases">
        <title>Comparative genomics of pyrophilous fungi reveals a link between fire events and developmental genes.</title>
        <authorList>
            <consortium name="DOE Joint Genome Institute"/>
            <person name="Steindorff A.S."/>
            <person name="Carver A."/>
            <person name="Calhoun S."/>
            <person name="Stillman K."/>
            <person name="Liu H."/>
            <person name="Lipzen A."/>
            <person name="Pangilinan J."/>
            <person name="Labutti K."/>
            <person name="Bruns T.D."/>
            <person name="Grigoriev I.V."/>
        </authorList>
    </citation>
    <scope>NUCLEOTIDE SEQUENCE [LARGE SCALE GENOMIC DNA]</scope>
    <source>
        <strain evidence="2 3">CBS 144469</strain>
    </source>
</reference>
<name>A0A8H6HSG3_9AGAR</name>
<evidence type="ECO:0000256" key="1">
    <source>
        <dbReference type="SAM" id="MobiDB-lite"/>
    </source>
</evidence>
<dbReference type="EMBL" id="JACGCI010000045">
    <property type="protein sequence ID" value="KAF6752340.1"/>
    <property type="molecule type" value="Genomic_DNA"/>
</dbReference>
<protein>
    <submittedName>
        <fullName evidence="2">Uncharacterized protein</fullName>
    </submittedName>
</protein>
<feature type="compositionally biased region" description="Polar residues" evidence="1">
    <location>
        <begin position="134"/>
        <end position="144"/>
    </location>
</feature>
<feature type="region of interest" description="Disordered" evidence="1">
    <location>
        <begin position="1"/>
        <end position="37"/>
    </location>
</feature>
<evidence type="ECO:0000313" key="3">
    <source>
        <dbReference type="Proteomes" id="UP000521943"/>
    </source>
</evidence>
<dbReference type="AlphaFoldDB" id="A0A8H6HSG3"/>
<organism evidence="2 3">
    <name type="scientific">Ephemerocybe angulata</name>
    <dbReference type="NCBI Taxonomy" id="980116"/>
    <lineage>
        <taxon>Eukaryota</taxon>
        <taxon>Fungi</taxon>
        <taxon>Dikarya</taxon>
        <taxon>Basidiomycota</taxon>
        <taxon>Agaricomycotina</taxon>
        <taxon>Agaricomycetes</taxon>
        <taxon>Agaricomycetidae</taxon>
        <taxon>Agaricales</taxon>
        <taxon>Agaricineae</taxon>
        <taxon>Psathyrellaceae</taxon>
        <taxon>Ephemerocybe</taxon>
    </lineage>
</organism>
<accession>A0A8H6HSG3</accession>
<evidence type="ECO:0000313" key="2">
    <source>
        <dbReference type="EMBL" id="KAF6752340.1"/>
    </source>
</evidence>